<keyword evidence="1" id="KW-1133">Transmembrane helix</keyword>
<dbReference type="AlphaFoldDB" id="A0A1M5U7S5"/>
<keyword evidence="3" id="KW-1185">Reference proteome</keyword>
<accession>A0A1M5U7S5</accession>
<keyword evidence="1" id="KW-0812">Transmembrane</keyword>
<gene>
    <name evidence="2" type="ORF">SAMN02745129_2439</name>
</gene>
<dbReference type="RefSeq" id="WP_067655521.1">
    <property type="nucleotide sequence ID" value="NZ_FQXG01000003.1"/>
</dbReference>
<keyword evidence="1" id="KW-0472">Membrane</keyword>
<feature type="transmembrane region" description="Helical" evidence="1">
    <location>
        <begin position="66"/>
        <end position="88"/>
    </location>
</feature>
<evidence type="ECO:0000256" key="1">
    <source>
        <dbReference type="SAM" id="Phobius"/>
    </source>
</evidence>
<dbReference type="STRING" id="299255.SAMN02745129_2439"/>
<proteinExistence type="predicted"/>
<reference evidence="2 3" key="1">
    <citation type="submission" date="2016-11" db="EMBL/GenBank/DDBJ databases">
        <authorList>
            <person name="Jaros S."/>
            <person name="Januszkiewicz K."/>
            <person name="Wedrychowicz H."/>
        </authorList>
    </citation>
    <scope>NUCLEOTIDE SEQUENCE [LARGE SCALE GENOMIC DNA]</scope>
    <source>
        <strain evidence="2 3">DSM 16917</strain>
    </source>
</reference>
<dbReference type="EMBL" id="FQXG01000003">
    <property type="protein sequence ID" value="SHH58906.1"/>
    <property type="molecule type" value="Genomic_DNA"/>
</dbReference>
<organism evidence="2 3">
    <name type="scientific">Ferrimonas marina</name>
    <dbReference type="NCBI Taxonomy" id="299255"/>
    <lineage>
        <taxon>Bacteria</taxon>
        <taxon>Pseudomonadati</taxon>
        <taxon>Pseudomonadota</taxon>
        <taxon>Gammaproteobacteria</taxon>
        <taxon>Alteromonadales</taxon>
        <taxon>Ferrimonadaceae</taxon>
        <taxon>Ferrimonas</taxon>
    </lineage>
</organism>
<evidence type="ECO:0000313" key="2">
    <source>
        <dbReference type="EMBL" id="SHH58906.1"/>
    </source>
</evidence>
<name>A0A1M5U7S5_9GAMM</name>
<dbReference type="Proteomes" id="UP000184268">
    <property type="component" value="Unassembled WGS sequence"/>
</dbReference>
<protein>
    <submittedName>
        <fullName evidence="2">Uncharacterized protein</fullName>
    </submittedName>
</protein>
<evidence type="ECO:0000313" key="3">
    <source>
        <dbReference type="Proteomes" id="UP000184268"/>
    </source>
</evidence>
<sequence>MSRRDPEPAWAIYRGDDLVAVQRACSSDDAVERAFRMMRGSKGVNSPDDLRAVLQVQKRPDNTIRAWLKTGAVICVLIFLVEYALGLWG</sequence>